<gene>
    <name evidence="7" type="ORF">BW733_15280</name>
</gene>
<proteinExistence type="inferred from homology"/>
<evidence type="ECO:0000256" key="3">
    <source>
        <dbReference type="ARBA" id="ARBA00018111"/>
    </source>
</evidence>
<dbReference type="InterPro" id="IPR003783">
    <property type="entry name" value="Regulatory_RecX"/>
</dbReference>
<keyword evidence="4" id="KW-0963">Cytoplasm</keyword>
<dbReference type="AlphaFoldDB" id="A0A1Q2D2Q1"/>
<organism evidence="7 8">
    <name type="scientific">Tessaracoccus flavescens</name>
    <dbReference type="NCBI Taxonomy" id="399497"/>
    <lineage>
        <taxon>Bacteria</taxon>
        <taxon>Bacillati</taxon>
        <taxon>Actinomycetota</taxon>
        <taxon>Actinomycetes</taxon>
        <taxon>Propionibacteriales</taxon>
        <taxon>Propionibacteriaceae</taxon>
        <taxon>Tessaracoccus</taxon>
    </lineage>
</organism>
<name>A0A1Q2D2Q1_9ACTN</name>
<evidence type="ECO:0000313" key="8">
    <source>
        <dbReference type="Proteomes" id="UP000188235"/>
    </source>
</evidence>
<dbReference type="InterPro" id="IPR053925">
    <property type="entry name" value="RecX_HTH_3rd"/>
</dbReference>
<evidence type="ECO:0000313" key="7">
    <source>
        <dbReference type="EMBL" id="AQP52662.1"/>
    </source>
</evidence>
<sequence>MRSVFKRRNVPADVADEVIERFTDVGLIDDASFAQALAESRSKHSLRGRTRIRQELQAKGVEREIADEVLAELDPEQEREAALQLAQRRLRSMARLETQVARRRLAGVLARRGFSGSIVSSVLAEVFSADPVEFSTGDQ</sequence>
<evidence type="ECO:0000256" key="1">
    <source>
        <dbReference type="ARBA" id="ARBA00004496"/>
    </source>
</evidence>
<dbReference type="STRING" id="399497.BW733_15280"/>
<comment type="subcellular location">
    <subcellularLocation>
        <location evidence="1">Cytoplasm</location>
    </subcellularLocation>
</comment>
<dbReference type="InterPro" id="IPR053924">
    <property type="entry name" value="RecX_HTH_2nd"/>
</dbReference>
<dbReference type="Pfam" id="PF21981">
    <property type="entry name" value="RecX_HTH3"/>
    <property type="match status" value="1"/>
</dbReference>
<dbReference type="PANTHER" id="PTHR33602">
    <property type="entry name" value="REGULATORY PROTEIN RECX FAMILY PROTEIN"/>
    <property type="match status" value="1"/>
</dbReference>
<dbReference type="InterPro" id="IPR036388">
    <property type="entry name" value="WH-like_DNA-bd_sf"/>
</dbReference>
<evidence type="ECO:0000259" key="5">
    <source>
        <dbReference type="Pfam" id="PF02631"/>
    </source>
</evidence>
<dbReference type="Pfam" id="PF02631">
    <property type="entry name" value="RecX_HTH2"/>
    <property type="match status" value="1"/>
</dbReference>
<comment type="similarity">
    <text evidence="2">Belongs to the RecX family.</text>
</comment>
<feature type="domain" description="RecX second three-helical" evidence="5">
    <location>
        <begin position="29"/>
        <end position="70"/>
    </location>
</feature>
<evidence type="ECO:0000259" key="6">
    <source>
        <dbReference type="Pfam" id="PF21981"/>
    </source>
</evidence>
<evidence type="ECO:0000256" key="4">
    <source>
        <dbReference type="ARBA" id="ARBA00022490"/>
    </source>
</evidence>
<dbReference type="GO" id="GO:0005737">
    <property type="term" value="C:cytoplasm"/>
    <property type="evidence" value="ECO:0007669"/>
    <property type="project" value="UniProtKB-SubCell"/>
</dbReference>
<dbReference type="Gene3D" id="1.10.10.10">
    <property type="entry name" value="Winged helix-like DNA-binding domain superfamily/Winged helix DNA-binding domain"/>
    <property type="match status" value="2"/>
</dbReference>
<protein>
    <recommendedName>
        <fullName evidence="3">Regulatory protein RecX</fullName>
    </recommendedName>
</protein>
<dbReference type="EMBL" id="CP019607">
    <property type="protein sequence ID" value="AQP52662.1"/>
    <property type="molecule type" value="Genomic_DNA"/>
</dbReference>
<dbReference type="PANTHER" id="PTHR33602:SF1">
    <property type="entry name" value="REGULATORY PROTEIN RECX FAMILY PROTEIN"/>
    <property type="match status" value="1"/>
</dbReference>
<feature type="domain" description="RecX third three-helical" evidence="6">
    <location>
        <begin position="77"/>
        <end position="123"/>
    </location>
</feature>
<reference evidence="7 8" key="1">
    <citation type="journal article" date="2008" name="Int. J. Syst. Evol. Microbiol.">
        <title>Tessaracoccus flavescens sp. nov., isolated from marine sediment.</title>
        <authorList>
            <person name="Lee D.W."/>
            <person name="Lee S.D."/>
        </authorList>
    </citation>
    <scope>NUCLEOTIDE SEQUENCE [LARGE SCALE GENOMIC DNA]</scope>
    <source>
        <strain evidence="7 8">SST-39T</strain>
    </source>
</reference>
<dbReference type="GO" id="GO:0006282">
    <property type="term" value="P:regulation of DNA repair"/>
    <property type="evidence" value="ECO:0007669"/>
    <property type="project" value="InterPro"/>
</dbReference>
<dbReference type="Proteomes" id="UP000188235">
    <property type="component" value="Chromosome"/>
</dbReference>
<accession>A0A1Q2D2Q1</accession>
<evidence type="ECO:0000256" key="2">
    <source>
        <dbReference type="ARBA" id="ARBA00009695"/>
    </source>
</evidence>
<keyword evidence="8" id="KW-1185">Reference proteome</keyword>
<dbReference type="KEGG" id="tfa:BW733_15280"/>